<dbReference type="Proteomes" id="UP000694404">
    <property type="component" value="Unplaced"/>
</dbReference>
<protein>
    <submittedName>
        <fullName evidence="1">Uncharacterized protein</fullName>
    </submittedName>
</protein>
<reference evidence="1" key="1">
    <citation type="submission" date="2025-08" db="UniProtKB">
        <authorList>
            <consortium name="Ensembl"/>
        </authorList>
    </citation>
    <scope>IDENTIFICATION</scope>
</reference>
<proteinExistence type="predicted"/>
<sequence>MCPKALLYPSFLLAKKPVLLAGNCAPYKPSKSPRDSYSLDVGICTPHESPKPSRDLYSMDVGICAPQKPPNPQGSPTSWM</sequence>
<dbReference type="AlphaFoldDB" id="A0A8C0G6E6"/>
<name>A0A8C0G6E6_CHEAB</name>
<reference evidence="1" key="2">
    <citation type="submission" date="2025-09" db="UniProtKB">
        <authorList>
            <consortium name="Ensembl"/>
        </authorList>
    </citation>
    <scope>IDENTIFICATION</scope>
</reference>
<accession>A0A8C0G6E6</accession>
<evidence type="ECO:0000313" key="1">
    <source>
        <dbReference type="Ensembl" id="ENSCABP00000004523.1"/>
    </source>
</evidence>
<organism evidence="1 2">
    <name type="scientific">Chelonoidis abingdonii</name>
    <name type="common">Abingdon island giant tortoise</name>
    <name type="synonym">Testudo abingdonii</name>
    <dbReference type="NCBI Taxonomy" id="106734"/>
    <lineage>
        <taxon>Eukaryota</taxon>
        <taxon>Metazoa</taxon>
        <taxon>Chordata</taxon>
        <taxon>Craniata</taxon>
        <taxon>Vertebrata</taxon>
        <taxon>Euteleostomi</taxon>
        <taxon>Archelosauria</taxon>
        <taxon>Testudinata</taxon>
        <taxon>Testudines</taxon>
        <taxon>Cryptodira</taxon>
        <taxon>Durocryptodira</taxon>
        <taxon>Testudinoidea</taxon>
        <taxon>Testudinidae</taxon>
        <taxon>Chelonoidis</taxon>
    </lineage>
</organism>
<dbReference type="Ensembl" id="ENSCABT00000004907.1">
    <property type="protein sequence ID" value="ENSCABP00000004523.1"/>
    <property type="gene ID" value="ENSCABG00000003397.1"/>
</dbReference>
<evidence type="ECO:0000313" key="2">
    <source>
        <dbReference type="Proteomes" id="UP000694404"/>
    </source>
</evidence>
<keyword evidence="2" id="KW-1185">Reference proteome</keyword>